<proteinExistence type="predicted"/>
<dbReference type="AlphaFoldDB" id="X1EEH8"/>
<dbReference type="InterPro" id="IPR023393">
    <property type="entry name" value="START-like_dom_sf"/>
</dbReference>
<feature type="non-terminal residue" evidence="1">
    <location>
        <position position="127"/>
    </location>
</feature>
<accession>X1EEH8</accession>
<protein>
    <recommendedName>
        <fullName evidence="2">SRPBCC family protein</fullName>
    </recommendedName>
</protein>
<evidence type="ECO:0008006" key="2">
    <source>
        <dbReference type="Google" id="ProtNLM"/>
    </source>
</evidence>
<dbReference type="Gene3D" id="3.30.530.20">
    <property type="match status" value="1"/>
</dbReference>
<dbReference type="Pfam" id="PF10604">
    <property type="entry name" value="Polyketide_cyc2"/>
    <property type="match status" value="1"/>
</dbReference>
<dbReference type="InterPro" id="IPR019587">
    <property type="entry name" value="Polyketide_cyclase/dehydratase"/>
</dbReference>
<sequence>MIKIETSVVINRPIEEVFAFVTDVEKLSQWSAELVEAKKTSEGSVGVGTTFSGVVKMLGRRMENDHEVSEYEPNSKFAFKVTSGPAQMEVEYTFESVADGTKFTVVAEGETGGFFKLAEPIFARMLQ</sequence>
<dbReference type="EMBL" id="BART01036898">
    <property type="protein sequence ID" value="GAH15534.1"/>
    <property type="molecule type" value="Genomic_DNA"/>
</dbReference>
<evidence type="ECO:0000313" key="1">
    <source>
        <dbReference type="EMBL" id="GAH15534.1"/>
    </source>
</evidence>
<name>X1EEH8_9ZZZZ</name>
<dbReference type="CDD" id="cd08865">
    <property type="entry name" value="SRPBCC_10"/>
    <property type="match status" value="1"/>
</dbReference>
<organism evidence="1">
    <name type="scientific">marine sediment metagenome</name>
    <dbReference type="NCBI Taxonomy" id="412755"/>
    <lineage>
        <taxon>unclassified sequences</taxon>
        <taxon>metagenomes</taxon>
        <taxon>ecological metagenomes</taxon>
    </lineage>
</organism>
<comment type="caution">
    <text evidence="1">The sequence shown here is derived from an EMBL/GenBank/DDBJ whole genome shotgun (WGS) entry which is preliminary data.</text>
</comment>
<reference evidence="1" key="1">
    <citation type="journal article" date="2014" name="Front. Microbiol.">
        <title>High frequency of phylogenetically diverse reductive dehalogenase-homologous genes in deep subseafloor sedimentary metagenomes.</title>
        <authorList>
            <person name="Kawai M."/>
            <person name="Futagami T."/>
            <person name="Toyoda A."/>
            <person name="Takaki Y."/>
            <person name="Nishi S."/>
            <person name="Hori S."/>
            <person name="Arai W."/>
            <person name="Tsubouchi T."/>
            <person name="Morono Y."/>
            <person name="Uchiyama I."/>
            <person name="Ito T."/>
            <person name="Fujiyama A."/>
            <person name="Inagaki F."/>
            <person name="Takami H."/>
        </authorList>
    </citation>
    <scope>NUCLEOTIDE SEQUENCE</scope>
    <source>
        <strain evidence="1">Expedition CK06-06</strain>
    </source>
</reference>
<dbReference type="SUPFAM" id="SSF55961">
    <property type="entry name" value="Bet v1-like"/>
    <property type="match status" value="1"/>
</dbReference>
<gene>
    <name evidence="1" type="ORF">S01H4_62010</name>
</gene>